<dbReference type="Proteomes" id="UP000250915">
    <property type="component" value="Unassembled WGS sequence"/>
</dbReference>
<organism evidence="4 5">
    <name type="scientific">Mycobacterium colombiense</name>
    <dbReference type="NCBI Taxonomy" id="339268"/>
    <lineage>
        <taxon>Bacteria</taxon>
        <taxon>Bacillati</taxon>
        <taxon>Actinomycetota</taxon>
        <taxon>Actinomycetes</taxon>
        <taxon>Mycobacteriales</taxon>
        <taxon>Mycobacteriaceae</taxon>
        <taxon>Mycobacterium</taxon>
        <taxon>Mycobacterium avium complex (MAC)</taxon>
    </lineage>
</organism>
<evidence type="ECO:0000256" key="1">
    <source>
        <dbReference type="SAM" id="MobiDB-lite"/>
    </source>
</evidence>
<dbReference type="AlphaFoldDB" id="A0A329M299"/>
<dbReference type="OrthoDB" id="4516955at2"/>
<dbReference type="InterPro" id="IPR003399">
    <property type="entry name" value="Mce/MlaD"/>
</dbReference>
<dbReference type="InterPro" id="IPR024516">
    <property type="entry name" value="Mce_C"/>
</dbReference>
<accession>A0A329M299</accession>
<dbReference type="InterPro" id="IPR005693">
    <property type="entry name" value="Mce"/>
</dbReference>
<feature type="domain" description="Mce/MlaD" evidence="2">
    <location>
        <begin position="37"/>
        <end position="110"/>
    </location>
</feature>
<evidence type="ECO:0000259" key="3">
    <source>
        <dbReference type="Pfam" id="PF11887"/>
    </source>
</evidence>
<dbReference type="Pfam" id="PF02470">
    <property type="entry name" value="MlaD"/>
    <property type="match status" value="1"/>
</dbReference>
<dbReference type="NCBIfam" id="TIGR00996">
    <property type="entry name" value="Mtu_fam_mce"/>
    <property type="match status" value="1"/>
</dbReference>
<dbReference type="GO" id="GO:0005576">
    <property type="term" value="C:extracellular region"/>
    <property type="evidence" value="ECO:0007669"/>
    <property type="project" value="TreeGrafter"/>
</dbReference>
<dbReference type="InterPro" id="IPR052336">
    <property type="entry name" value="MlaD_Phospholipid_Transporter"/>
</dbReference>
<dbReference type="PANTHER" id="PTHR33371">
    <property type="entry name" value="INTERMEMBRANE PHOSPHOLIPID TRANSPORT SYSTEM BINDING PROTEIN MLAD-RELATED"/>
    <property type="match status" value="1"/>
</dbReference>
<comment type="caution">
    <text evidence="4">The sequence shown here is derived from an EMBL/GenBank/DDBJ whole genome shotgun (WGS) entry which is preliminary data.</text>
</comment>
<evidence type="ECO:0000313" key="5">
    <source>
        <dbReference type="Proteomes" id="UP000250915"/>
    </source>
</evidence>
<feature type="compositionally biased region" description="Pro residues" evidence="1">
    <location>
        <begin position="456"/>
        <end position="470"/>
    </location>
</feature>
<protein>
    <submittedName>
        <fullName evidence="4">Mammalian cell entry protein</fullName>
    </submittedName>
</protein>
<feature type="region of interest" description="Disordered" evidence="1">
    <location>
        <begin position="391"/>
        <end position="470"/>
    </location>
</feature>
<proteinExistence type="predicted"/>
<dbReference type="Gene3D" id="1.10.287.950">
    <property type="entry name" value="Methyl-accepting chemotaxis protein"/>
    <property type="match status" value="1"/>
</dbReference>
<feature type="compositionally biased region" description="Low complexity" evidence="1">
    <location>
        <begin position="435"/>
        <end position="455"/>
    </location>
</feature>
<dbReference type="SUPFAM" id="SSF58104">
    <property type="entry name" value="Methyl-accepting chemotaxis protein (MCP) signaling domain"/>
    <property type="match status" value="1"/>
</dbReference>
<feature type="domain" description="Mammalian cell entry C-terminal" evidence="3">
    <location>
        <begin position="118"/>
        <end position="292"/>
    </location>
</feature>
<dbReference type="EMBL" id="QMEV01000008">
    <property type="protein sequence ID" value="RAV14335.1"/>
    <property type="molecule type" value="Genomic_DNA"/>
</dbReference>
<dbReference type="RefSeq" id="WP_112632213.1">
    <property type="nucleotide sequence ID" value="NZ_QMEV01000008.1"/>
</dbReference>
<sequence>MMQRISGSRWLRYSTAIALIAALVGGVYVLSSTGNSRSIAGYFTSAVGLYPGDQVRVLGVPVGTISTIEPRPSDVKITMAVNKEVKIPKDASAIIMSPNLVAARFIQLTPAYTGGPVLPDGGSIGLGRTGVPVEWDEVKESLTKLAVQLGPTTGSMQGPLGRAIDQAADTFNGNGDSFHNALRELSQAAGRLGDSRSDIFNTVKNLQVLVSALSASNEQIVQFAGNVASVSQVLADSSRHLDTTLSTLNQALSDIRGFLHENNSTIIDTVNNLNDFAKTLSDQSDNIEQVLHVAGPGIANFYNIYDPAQGTLNGLLSIPEFANPVQFICGGSFETAAGPRAPDYFRRAELCRERLGPVLRRLTVNYPPIMFHPLNTITAYKGQIIYDTPETKAKSQTPVPDLTWIPAGHSDTPQPHDPADLQALLVPQAPQTSQAPGPALGNAGPALPPGSAFGPLPGPPPRPASPPQGN</sequence>
<reference evidence="4 5" key="1">
    <citation type="submission" date="2018-06" db="EMBL/GenBank/DDBJ databases">
        <title>NTM in soil in Japan.</title>
        <authorList>
            <person name="Ohya K."/>
        </authorList>
    </citation>
    <scope>NUCLEOTIDE SEQUENCE [LARGE SCALE GENOMIC DNA]</scope>
    <source>
        <strain evidence="4 5">GF28</strain>
    </source>
</reference>
<dbReference type="PANTHER" id="PTHR33371:SF4">
    <property type="entry name" value="INTERMEMBRANE PHOSPHOLIPID TRANSPORT SYSTEM BINDING PROTEIN MLAD"/>
    <property type="match status" value="1"/>
</dbReference>
<gene>
    <name evidence="4" type="ORF">DQP57_06440</name>
</gene>
<evidence type="ECO:0000259" key="2">
    <source>
        <dbReference type="Pfam" id="PF02470"/>
    </source>
</evidence>
<name>A0A329M299_9MYCO</name>
<dbReference type="Pfam" id="PF11887">
    <property type="entry name" value="Mce4_CUP1"/>
    <property type="match status" value="1"/>
</dbReference>
<evidence type="ECO:0000313" key="4">
    <source>
        <dbReference type="EMBL" id="RAV14335.1"/>
    </source>
</evidence>